<protein>
    <submittedName>
        <fullName evidence="1">Uncharacterized protein</fullName>
    </submittedName>
</protein>
<reference evidence="1" key="1">
    <citation type="journal article" date="2021" name="Genome Biol. Evol.">
        <title>The assembled and annotated genome of the fairy-ring fungus Marasmius oreades.</title>
        <authorList>
            <person name="Hiltunen M."/>
            <person name="Ament-Velasquez S.L."/>
            <person name="Johannesson H."/>
        </authorList>
    </citation>
    <scope>NUCLEOTIDE SEQUENCE</scope>
    <source>
        <strain evidence="1">03SP1</strain>
    </source>
</reference>
<comment type="caution">
    <text evidence="1">The sequence shown here is derived from an EMBL/GenBank/DDBJ whole genome shotgun (WGS) entry which is preliminary data.</text>
</comment>
<dbReference type="KEGG" id="more:E1B28_006940"/>
<dbReference type="EMBL" id="CM032184">
    <property type="protein sequence ID" value="KAG7093257.1"/>
    <property type="molecule type" value="Genomic_DNA"/>
</dbReference>
<gene>
    <name evidence="1" type="ORF">E1B28_006940</name>
</gene>
<dbReference type="GeneID" id="66076016"/>
<evidence type="ECO:0000313" key="2">
    <source>
        <dbReference type="Proteomes" id="UP001049176"/>
    </source>
</evidence>
<accession>A0A9P7USX4</accession>
<evidence type="ECO:0000313" key="1">
    <source>
        <dbReference type="EMBL" id="KAG7093257.1"/>
    </source>
</evidence>
<dbReference type="AlphaFoldDB" id="A0A9P7USX4"/>
<organism evidence="1 2">
    <name type="scientific">Marasmius oreades</name>
    <name type="common">fairy-ring Marasmius</name>
    <dbReference type="NCBI Taxonomy" id="181124"/>
    <lineage>
        <taxon>Eukaryota</taxon>
        <taxon>Fungi</taxon>
        <taxon>Dikarya</taxon>
        <taxon>Basidiomycota</taxon>
        <taxon>Agaricomycotina</taxon>
        <taxon>Agaricomycetes</taxon>
        <taxon>Agaricomycetidae</taxon>
        <taxon>Agaricales</taxon>
        <taxon>Marasmiineae</taxon>
        <taxon>Marasmiaceae</taxon>
        <taxon>Marasmius</taxon>
    </lineage>
</organism>
<sequence length="161" mass="18056">MLWEREAVIYSFDPLLVVGTTDHGNQSTKLGLLHCLPPHQTLDPSHFASLNGLEGYMPRWGVSHYQLKSTAVGSTKTTVWYNLIIKSILVNGNELGVGVLTTLTESAVQCDYYTFCWTSNKLRQTSTGSDALRSRRSESSIPSWVFKLLHCLAEDYQAVMR</sequence>
<keyword evidence="2" id="KW-1185">Reference proteome</keyword>
<proteinExistence type="predicted"/>
<name>A0A9P7USX4_9AGAR</name>
<dbReference type="Proteomes" id="UP001049176">
    <property type="component" value="Chromosome 4"/>
</dbReference>
<dbReference type="RefSeq" id="XP_043009727.1">
    <property type="nucleotide sequence ID" value="XM_043151647.1"/>
</dbReference>